<evidence type="ECO:0000256" key="1">
    <source>
        <dbReference type="SAM" id="SignalP"/>
    </source>
</evidence>
<dbReference type="AlphaFoldDB" id="A0A3G8YCG0"/>
<dbReference type="RefSeq" id="WP_124869761.1">
    <property type="nucleotide sequence ID" value="NZ_CP034183.1"/>
</dbReference>
<dbReference type="EMBL" id="CP034183">
    <property type="protein sequence ID" value="AZI42685.1"/>
    <property type="molecule type" value="Genomic_DNA"/>
</dbReference>
<accession>A0A3G8YCG0</accession>
<reference evidence="2 3" key="1">
    <citation type="submission" date="2018-11" db="EMBL/GenBank/DDBJ databases">
        <title>Deinococcus shelandsis sp. nov., isolated from South Shetland Islands soil of Antarctica.</title>
        <authorList>
            <person name="Tian J."/>
        </authorList>
    </citation>
    <scope>NUCLEOTIDE SEQUENCE [LARGE SCALE GENOMIC DNA]</scope>
    <source>
        <strain evidence="2 3">S14-83T</strain>
    </source>
</reference>
<feature type="signal peptide" evidence="1">
    <location>
        <begin position="1"/>
        <end position="20"/>
    </location>
</feature>
<evidence type="ECO:0008006" key="4">
    <source>
        <dbReference type="Google" id="ProtNLM"/>
    </source>
</evidence>
<evidence type="ECO:0000313" key="2">
    <source>
        <dbReference type="EMBL" id="AZI42685.1"/>
    </source>
</evidence>
<keyword evidence="3" id="KW-1185">Reference proteome</keyword>
<organism evidence="2 3">
    <name type="scientific">Deinococcus psychrotolerans</name>
    <dbReference type="NCBI Taxonomy" id="2489213"/>
    <lineage>
        <taxon>Bacteria</taxon>
        <taxon>Thermotogati</taxon>
        <taxon>Deinococcota</taxon>
        <taxon>Deinococci</taxon>
        <taxon>Deinococcales</taxon>
        <taxon>Deinococcaceae</taxon>
        <taxon>Deinococcus</taxon>
    </lineage>
</organism>
<protein>
    <recommendedName>
        <fullName evidence="4">Lipoprotein</fullName>
    </recommendedName>
</protein>
<dbReference type="OrthoDB" id="69914at2"/>
<dbReference type="PROSITE" id="PS51257">
    <property type="entry name" value="PROKAR_LIPOPROTEIN"/>
    <property type="match status" value="1"/>
</dbReference>
<gene>
    <name evidence="2" type="ORF">EHF33_07920</name>
</gene>
<keyword evidence="1" id="KW-0732">Signal</keyword>
<evidence type="ECO:0000313" key="3">
    <source>
        <dbReference type="Proteomes" id="UP000276417"/>
    </source>
</evidence>
<sequence length="151" mass="15955">MIKKLAFALLVTLAATSCNRETGFKPMPISFKDHPSILRGTWNGNTTANQVLSLNLTATYDTSRQYQVTGTGSLGSESLTVAGSVSGGSVHSYLKAQLSPAPEFADLTLKRSGMADLNLRCSGVSGNDVPARLSCRLPDTSTSFQLTKGNP</sequence>
<proteinExistence type="predicted"/>
<feature type="chain" id="PRO_5018035059" description="Lipoprotein" evidence="1">
    <location>
        <begin position="21"/>
        <end position="151"/>
    </location>
</feature>
<name>A0A3G8YCG0_9DEIO</name>
<dbReference type="Proteomes" id="UP000276417">
    <property type="component" value="Chromosome 1"/>
</dbReference>
<dbReference type="KEGG" id="dph:EHF33_07920"/>